<dbReference type="Gene3D" id="3.30.420.10">
    <property type="entry name" value="Ribonuclease H-like superfamily/Ribonuclease H"/>
    <property type="match status" value="1"/>
</dbReference>
<dbReference type="PANTHER" id="PTHR47074">
    <property type="entry name" value="BNAC02G40300D PROTEIN"/>
    <property type="match status" value="1"/>
</dbReference>
<comment type="caution">
    <text evidence="2">The sequence shown here is derived from an EMBL/GenBank/DDBJ whole genome shotgun (WGS) entry which is preliminary data.</text>
</comment>
<dbReference type="GO" id="GO:0003676">
    <property type="term" value="F:nucleic acid binding"/>
    <property type="evidence" value="ECO:0007669"/>
    <property type="project" value="InterPro"/>
</dbReference>
<protein>
    <recommendedName>
        <fullName evidence="1">RNase H type-1 domain-containing protein</fullName>
    </recommendedName>
</protein>
<evidence type="ECO:0000313" key="2">
    <source>
        <dbReference type="EMBL" id="KAK2650778.1"/>
    </source>
</evidence>
<dbReference type="InterPro" id="IPR052929">
    <property type="entry name" value="RNase_H-like_EbsB-rel"/>
</dbReference>
<proteinExistence type="predicted"/>
<sequence length="412" mass="46652">MTRVKEKAVMVESAKARIEENTCMDNTSNTGHINAIKQDQVAVDLMGSENEDRVTVASIPVDIVICKPVNSFLDSPEKACGELNRLRRFHFKECWIDDPECRDLVLNSWVYNRGLNVVNGVLVIIQNCGNCLDNWNSQNRRKLKKTCNPFPNEIGYVLDNVSPKLSSPISNFLESIFTKDDIHKLAGIFGIKIVDCHEKYLGLPCFTGRKKKELFSDITSRIWDKVKGWRDIFVSTDGKEILIKAVIQAIPTYAMNLFQLPKRLLHEIYHLCVRFWIVIRNSEGLIMAFNSQNITASFSPQVVEAKAIRRGLLLAIDTDLFPCMLESDAEVVVGWINNVIPLCSEIRVVIMDIQNLLKLDLCISINFVPTKANLIAHVLAKNGISSVEDMFWLEEFPPYVSSLVSAECRLCL</sequence>
<dbReference type="EMBL" id="JANJYI010000005">
    <property type="protein sequence ID" value="KAK2650778.1"/>
    <property type="molecule type" value="Genomic_DNA"/>
</dbReference>
<feature type="domain" description="RNase H type-1" evidence="1">
    <location>
        <begin position="277"/>
        <end position="382"/>
    </location>
</feature>
<gene>
    <name evidence="2" type="ORF">Ddye_018267</name>
</gene>
<keyword evidence="3" id="KW-1185">Reference proteome</keyword>
<dbReference type="InterPro" id="IPR036397">
    <property type="entry name" value="RNaseH_sf"/>
</dbReference>
<organism evidence="2 3">
    <name type="scientific">Dipteronia dyeriana</name>
    <dbReference type="NCBI Taxonomy" id="168575"/>
    <lineage>
        <taxon>Eukaryota</taxon>
        <taxon>Viridiplantae</taxon>
        <taxon>Streptophyta</taxon>
        <taxon>Embryophyta</taxon>
        <taxon>Tracheophyta</taxon>
        <taxon>Spermatophyta</taxon>
        <taxon>Magnoliopsida</taxon>
        <taxon>eudicotyledons</taxon>
        <taxon>Gunneridae</taxon>
        <taxon>Pentapetalae</taxon>
        <taxon>rosids</taxon>
        <taxon>malvids</taxon>
        <taxon>Sapindales</taxon>
        <taxon>Sapindaceae</taxon>
        <taxon>Hippocastanoideae</taxon>
        <taxon>Acereae</taxon>
        <taxon>Dipteronia</taxon>
    </lineage>
</organism>
<dbReference type="GO" id="GO:0004523">
    <property type="term" value="F:RNA-DNA hybrid ribonuclease activity"/>
    <property type="evidence" value="ECO:0007669"/>
    <property type="project" value="InterPro"/>
</dbReference>
<name>A0AAD9X1M3_9ROSI</name>
<evidence type="ECO:0000259" key="1">
    <source>
        <dbReference type="Pfam" id="PF13456"/>
    </source>
</evidence>
<reference evidence="2" key="1">
    <citation type="journal article" date="2023" name="Plant J.">
        <title>Genome sequences and population genomics provide insights into the demographic history, inbreeding, and mutation load of two 'living fossil' tree species of Dipteronia.</title>
        <authorList>
            <person name="Feng Y."/>
            <person name="Comes H.P."/>
            <person name="Chen J."/>
            <person name="Zhu S."/>
            <person name="Lu R."/>
            <person name="Zhang X."/>
            <person name="Li P."/>
            <person name="Qiu J."/>
            <person name="Olsen K.M."/>
            <person name="Qiu Y."/>
        </authorList>
    </citation>
    <scope>NUCLEOTIDE SEQUENCE</scope>
    <source>
        <strain evidence="2">KIB01</strain>
    </source>
</reference>
<evidence type="ECO:0000313" key="3">
    <source>
        <dbReference type="Proteomes" id="UP001280121"/>
    </source>
</evidence>
<dbReference type="Proteomes" id="UP001280121">
    <property type="component" value="Unassembled WGS sequence"/>
</dbReference>
<dbReference type="PANTHER" id="PTHR47074:SF79">
    <property type="entry name" value="PUTATIVE-RELATED"/>
    <property type="match status" value="1"/>
</dbReference>
<accession>A0AAD9X1M3</accession>
<dbReference type="CDD" id="cd06222">
    <property type="entry name" value="RNase_H_like"/>
    <property type="match status" value="1"/>
</dbReference>
<dbReference type="InterPro" id="IPR044730">
    <property type="entry name" value="RNase_H-like_dom_plant"/>
</dbReference>
<dbReference type="AlphaFoldDB" id="A0AAD9X1M3"/>
<dbReference type="Pfam" id="PF13456">
    <property type="entry name" value="RVT_3"/>
    <property type="match status" value="1"/>
</dbReference>
<dbReference type="InterPro" id="IPR002156">
    <property type="entry name" value="RNaseH_domain"/>
</dbReference>